<evidence type="ECO:0000313" key="10">
    <source>
        <dbReference type="Proteomes" id="UP000472372"/>
    </source>
</evidence>
<dbReference type="GO" id="GO:0009986">
    <property type="term" value="C:cell surface"/>
    <property type="evidence" value="ECO:0007669"/>
    <property type="project" value="TreeGrafter"/>
</dbReference>
<feature type="chain" id="PRO_5043870811" evidence="7">
    <location>
        <begin position="19"/>
        <end position="471"/>
    </location>
</feature>
<dbReference type="GO" id="GO:0071555">
    <property type="term" value="P:cell wall organization"/>
    <property type="evidence" value="ECO:0007669"/>
    <property type="project" value="UniProtKB-KW"/>
</dbReference>
<protein>
    <submittedName>
        <fullName evidence="9">Glucan-beta-glucosidase protein</fullName>
    </submittedName>
</protein>
<keyword evidence="3 5" id="KW-0326">Glycosidase</keyword>
<evidence type="ECO:0000256" key="1">
    <source>
        <dbReference type="ARBA" id="ARBA00005641"/>
    </source>
</evidence>
<keyword evidence="4" id="KW-0961">Cell wall biogenesis/degradation</keyword>
<dbReference type="GO" id="GO:0009251">
    <property type="term" value="P:glucan catabolic process"/>
    <property type="evidence" value="ECO:0007669"/>
    <property type="project" value="TreeGrafter"/>
</dbReference>
<feature type="region of interest" description="Disordered" evidence="6">
    <location>
        <begin position="27"/>
        <end position="69"/>
    </location>
</feature>
<evidence type="ECO:0000313" key="9">
    <source>
        <dbReference type="EMBL" id="CAE7179851.1"/>
    </source>
</evidence>
<sequence>MRYSIIAVFAAAASLVHAAPACRANLQSTKSVKQQSVEPVSHGSGTNTNQGNAGPAKKGNTSPVKQGTDASVKTQSVTFDWGVDKVRGVNIGGWLVLEPYITPSIFEKYSSDDKPVHDEWTLCEKVGQSKCAEALKAHWEDFVSLNDFKKIKSAGFNIVRIPVGYWIFVEPWGPYTQGAAPYLDRAIEWARQTGLKVVIDLHGAPKSQNGFDHSGHKQAAPGWGDHDSVSYTLAALEVLEKKYATPKMQDVVVAIEFLNEPYLKKLDMATVKQFYRDAFNNLRMISNMTAMMHDGFYDPQWLNGFLTPQDGNSQGAVVDHHEYHIFDSGLLSMSIDQHVALVCKSVSNYDGSDKPTVIGEWSGALTDCAPHLNGFKAGSRMEGTFASSPYVGSCTGKSGPISSWSQEWKNDVRRYIEAQLDAFNTKTRGYFFWNFKTEGHAGEWDLFELLDNDVFPQPLDNRRFGKACSNF</sequence>
<feature type="signal peptide" evidence="7">
    <location>
        <begin position="1"/>
        <end position="18"/>
    </location>
</feature>
<feature type="domain" description="Glycoside hydrolase family 5" evidence="8">
    <location>
        <begin position="136"/>
        <end position="366"/>
    </location>
</feature>
<comment type="similarity">
    <text evidence="1 5">Belongs to the glycosyl hydrolase 5 (cellulase A) family.</text>
</comment>
<proteinExistence type="inferred from homology"/>
<accession>A0A6S6W5E4</accession>
<dbReference type="GO" id="GO:0004338">
    <property type="term" value="F:glucan exo-1,3-beta-glucosidase activity"/>
    <property type="evidence" value="ECO:0007669"/>
    <property type="project" value="TreeGrafter"/>
</dbReference>
<dbReference type="GO" id="GO:0005576">
    <property type="term" value="C:extracellular region"/>
    <property type="evidence" value="ECO:0007669"/>
    <property type="project" value="TreeGrafter"/>
</dbReference>
<evidence type="ECO:0000256" key="6">
    <source>
        <dbReference type="SAM" id="MobiDB-lite"/>
    </source>
</evidence>
<feature type="compositionally biased region" description="Polar residues" evidence="6">
    <location>
        <begin position="59"/>
        <end position="69"/>
    </location>
</feature>
<name>A0A6S6W5E4_9PLEO</name>
<gene>
    <name evidence="9" type="ORF">PTTW11_06664</name>
</gene>
<dbReference type="Proteomes" id="UP000472372">
    <property type="component" value="Chromosome 5"/>
</dbReference>
<evidence type="ECO:0000256" key="4">
    <source>
        <dbReference type="ARBA" id="ARBA00023316"/>
    </source>
</evidence>
<dbReference type="InterPro" id="IPR050386">
    <property type="entry name" value="Glycosyl_hydrolase_5"/>
</dbReference>
<keyword evidence="7" id="KW-0732">Signal</keyword>
<evidence type="ECO:0000259" key="8">
    <source>
        <dbReference type="Pfam" id="PF00150"/>
    </source>
</evidence>
<evidence type="ECO:0000256" key="7">
    <source>
        <dbReference type="SAM" id="SignalP"/>
    </source>
</evidence>
<reference evidence="9" key="1">
    <citation type="submission" date="2021-02" db="EMBL/GenBank/DDBJ databases">
        <authorList>
            <person name="Syme A R."/>
            <person name="Syme A R."/>
            <person name="Moolhuijzen P."/>
        </authorList>
    </citation>
    <scope>NUCLEOTIDE SEQUENCE</scope>
    <source>
        <strain evidence="9">W1-1</strain>
    </source>
</reference>
<dbReference type="Pfam" id="PF00150">
    <property type="entry name" value="Cellulase"/>
    <property type="match status" value="1"/>
</dbReference>
<keyword evidence="2 5" id="KW-0378">Hydrolase</keyword>
<organism evidence="9 10">
    <name type="scientific">Pyrenophora teres f. teres</name>
    <dbReference type="NCBI Taxonomy" id="97479"/>
    <lineage>
        <taxon>Eukaryota</taxon>
        <taxon>Fungi</taxon>
        <taxon>Dikarya</taxon>
        <taxon>Ascomycota</taxon>
        <taxon>Pezizomycotina</taxon>
        <taxon>Dothideomycetes</taxon>
        <taxon>Pleosporomycetidae</taxon>
        <taxon>Pleosporales</taxon>
        <taxon>Pleosporineae</taxon>
        <taxon>Pleosporaceae</taxon>
        <taxon>Pyrenophora</taxon>
    </lineage>
</organism>
<dbReference type="PANTHER" id="PTHR31297">
    <property type="entry name" value="GLUCAN ENDO-1,6-BETA-GLUCOSIDASE B"/>
    <property type="match status" value="1"/>
</dbReference>
<evidence type="ECO:0000256" key="2">
    <source>
        <dbReference type="ARBA" id="ARBA00022801"/>
    </source>
</evidence>
<dbReference type="AlphaFoldDB" id="A0A6S6W5E4"/>
<dbReference type="PANTHER" id="PTHR31297:SF8">
    <property type="entry name" value="GLYCOSIDE HYDROLASE FAMILY 5 DOMAIN-CONTAINING PROTEIN"/>
    <property type="match status" value="1"/>
</dbReference>
<dbReference type="InterPro" id="IPR001547">
    <property type="entry name" value="Glyco_hydro_5"/>
</dbReference>
<feature type="compositionally biased region" description="Polar residues" evidence="6">
    <location>
        <begin position="27"/>
        <end position="52"/>
    </location>
</feature>
<dbReference type="InterPro" id="IPR017853">
    <property type="entry name" value="GH"/>
</dbReference>
<evidence type="ECO:0000256" key="3">
    <source>
        <dbReference type="ARBA" id="ARBA00023295"/>
    </source>
</evidence>
<dbReference type="SUPFAM" id="SSF51445">
    <property type="entry name" value="(Trans)glycosidases"/>
    <property type="match status" value="1"/>
</dbReference>
<dbReference type="Gene3D" id="3.20.20.80">
    <property type="entry name" value="Glycosidases"/>
    <property type="match status" value="1"/>
</dbReference>
<dbReference type="EMBL" id="HG992981">
    <property type="protein sequence ID" value="CAE7179851.1"/>
    <property type="molecule type" value="Genomic_DNA"/>
</dbReference>
<evidence type="ECO:0000256" key="5">
    <source>
        <dbReference type="RuleBase" id="RU361153"/>
    </source>
</evidence>